<evidence type="ECO:0000313" key="3">
    <source>
        <dbReference type="Proteomes" id="UP001203342"/>
    </source>
</evidence>
<dbReference type="Proteomes" id="UP001203342">
    <property type="component" value="Unassembled WGS sequence"/>
</dbReference>
<name>A0ABT0THK0_9FLAO</name>
<evidence type="ECO:0000256" key="1">
    <source>
        <dbReference type="SAM" id="SignalP"/>
    </source>
</evidence>
<gene>
    <name evidence="2" type="ORF">NAT47_08360</name>
</gene>
<dbReference type="EMBL" id="JAMLJN010000006">
    <property type="protein sequence ID" value="MCL9770428.1"/>
    <property type="molecule type" value="Genomic_DNA"/>
</dbReference>
<keyword evidence="1" id="KW-0732">Signal</keyword>
<evidence type="ECO:0008006" key="4">
    <source>
        <dbReference type="Google" id="ProtNLM"/>
    </source>
</evidence>
<keyword evidence="3" id="KW-1185">Reference proteome</keyword>
<sequence>MKKIILLLLPFVFLSCSSNQRIFDPNENKSVLIVINNESNIPLLEEYKNEILNSVTKSKKNKNIKFHTITNESVKYDYLIQVLIKEIEIVETSENPKSQKYQTVVSNPYTITDLNSNTSKTIYTSMAYEGEINEFINKKYCTIDAEINLLNLENGELVTNKKIKSTSLIKNNKIEKKGDQYYANNNASVYSNNNLNNSMKFENNISYNGENNTNPKFNTTIISQSEDHDLLYTAVLKIKKHYISFLNDLK</sequence>
<dbReference type="PROSITE" id="PS51257">
    <property type="entry name" value="PROKAR_LIPOPROTEIN"/>
    <property type="match status" value="1"/>
</dbReference>
<organism evidence="2 3">
    <name type="scientific">Flavobacterium fragile</name>
    <dbReference type="NCBI Taxonomy" id="2949085"/>
    <lineage>
        <taxon>Bacteria</taxon>
        <taxon>Pseudomonadati</taxon>
        <taxon>Bacteroidota</taxon>
        <taxon>Flavobacteriia</taxon>
        <taxon>Flavobacteriales</taxon>
        <taxon>Flavobacteriaceae</taxon>
        <taxon>Flavobacterium</taxon>
    </lineage>
</organism>
<comment type="caution">
    <text evidence="2">The sequence shown here is derived from an EMBL/GenBank/DDBJ whole genome shotgun (WGS) entry which is preliminary data.</text>
</comment>
<accession>A0ABT0THK0</accession>
<reference evidence="2 3" key="1">
    <citation type="submission" date="2022-05" db="EMBL/GenBank/DDBJ databases">
        <title>Flavobacterium sp., isolated from activated sludge.</title>
        <authorList>
            <person name="Ran Q."/>
        </authorList>
    </citation>
    <scope>NUCLEOTIDE SEQUENCE [LARGE SCALE GENOMIC DNA]</scope>
    <source>
        <strain evidence="2 3">HXWNR69</strain>
    </source>
</reference>
<proteinExistence type="predicted"/>
<feature type="chain" id="PRO_5047410702" description="Lipoprotein" evidence="1">
    <location>
        <begin position="23"/>
        <end position="250"/>
    </location>
</feature>
<protein>
    <recommendedName>
        <fullName evidence="4">Lipoprotein</fullName>
    </recommendedName>
</protein>
<evidence type="ECO:0000313" key="2">
    <source>
        <dbReference type="EMBL" id="MCL9770428.1"/>
    </source>
</evidence>
<dbReference type="RefSeq" id="WP_250581944.1">
    <property type="nucleotide sequence ID" value="NZ_JAMLJN010000006.1"/>
</dbReference>
<feature type="signal peptide" evidence="1">
    <location>
        <begin position="1"/>
        <end position="22"/>
    </location>
</feature>